<dbReference type="Gene3D" id="1.10.260.40">
    <property type="entry name" value="lambda repressor-like DNA-binding domains"/>
    <property type="match status" value="1"/>
</dbReference>
<dbReference type="InterPro" id="IPR010982">
    <property type="entry name" value="Lambda_DNA-bd_dom_sf"/>
</dbReference>
<dbReference type="PROSITE" id="PS50943">
    <property type="entry name" value="HTH_CROC1"/>
    <property type="match status" value="1"/>
</dbReference>
<reference evidence="3" key="1">
    <citation type="journal article" date="2019" name="Int. J. Syst. Evol. Microbiol.">
        <title>The Global Catalogue of Microorganisms (GCM) 10K type strain sequencing project: providing services to taxonomists for standard genome sequencing and annotation.</title>
        <authorList>
            <consortium name="The Broad Institute Genomics Platform"/>
            <consortium name="The Broad Institute Genome Sequencing Center for Infectious Disease"/>
            <person name="Wu L."/>
            <person name="Ma J."/>
        </authorList>
    </citation>
    <scope>NUCLEOTIDE SEQUENCE [LARGE SCALE GENOMIC DNA]</scope>
    <source>
        <strain evidence="3">KCTC 12861</strain>
    </source>
</reference>
<dbReference type="CDD" id="cd00093">
    <property type="entry name" value="HTH_XRE"/>
    <property type="match status" value="1"/>
</dbReference>
<dbReference type="InterPro" id="IPR001387">
    <property type="entry name" value="Cro/C1-type_HTH"/>
</dbReference>
<dbReference type="Proteomes" id="UP000637980">
    <property type="component" value="Unassembled WGS sequence"/>
</dbReference>
<gene>
    <name evidence="2" type="ORF">GCM10007094_22950</name>
</gene>
<evidence type="ECO:0000259" key="1">
    <source>
        <dbReference type="PROSITE" id="PS50943"/>
    </source>
</evidence>
<evidence type="ECO:0000313" key="2">
    <source>
        <dbReference type="EMBL" id="GHB33604.1"/>
    </source>
</evidence>
<keyword evidence="3" id="KW-1185">Reference proteome</keyword>
<name>A0ABQ3EFW9_9HYPH</name>
<evidence type="ECO:0000313" key="3">
    <source>
        <dbReference type="Proteomes" id="UP000637980"/>
    </source>
</evidence>
<dbReference type="EMBL" id="BMXE01000004">
    <property type="protein sequence ID" value="GHB33604.1"/>
    <property type="molecule type" value="Genomic_DNA"/>
</dbReference>
<dbReference type="SUPFAM" id="SSF47413">
    <property type="entry name" value="lambda repressor-like DNA-binding domains"/>
    <property type="match status" value="1"/>
</dbReference>
<accession>A0ABQ3EFW9</accession>
<protein>
    <recommendedName>
        <fullName evidence="1">HTH cro/C1-type domain-containing protein</fullName>
    </recommendedName>
</protein>
<comment type="caution">
    <text evidence="2">The sequence shown here is derived from an EMBL/GenBank/DDBJ whole genome shotgun (WGS) entry which is preliminary data.</text>
</comment>
<feature type="domain" description="HTH cro/C1-type" evidence="1">
    <location>
        <begin position="1"/>
        <end position="47"/>
    </location>
</feature>
<proteinExistence type="predicted"/>
<organism evidence="2 3">
    <name type="scientific">Pseudovibrio japonicus</name>
    <dbReference type="NCBI Taxonomy" id="366534"/>
    <lineage>
        <taxon>Bacteria</taxon>
        <taxon>Pseudomonadati</taxon>
        <taxon>Pseudomonadota</taxon>
        <taxon>Alphaproteobacteria</taxon>
        <taxon>Hyphomicrobiales</taxon>
        <taxon>Stappiaceae</taxon>
        <taxon>Pseudovibrio</taxon>
    </lineage>
</organism>
<sequence>MTIQDLARLANIGYDNLYKIEKGLIENPRGDTIAKLSHALGVDEQFLRFGFHKVDNHSSFDSSKFLAGLEESTREVDLGLIDRAWRQALEVEEQVYGVGNKGPIDFVSTMFARIYQEMLKRSE</sequence>
<dbReference type="Pfam" id="PF13443">
    <property type="entry name" value="HTH_26"/>
    <property type="match status" value="1"/>
</dbReference>